<dbReference type="InterPro" id="IPR036890">
    <property type="entry name" value="HATPase_C_sf"/>
</dbReference>
<evidence type="ECO:0000313" key="15">
    <source>
        <dbReference type="EMBL" id="TNC47548.1"/>
    </source>
</evidence>
<dbReference type="InterPro" id="IPR005467">
    <property type="entry name" value="His_kinase_dom"/>
</dbReference>
<protein>
    <recommendedName>
        <fullName evidence="4">histidine kinase</fullName>
        <ecNumber evidence="4">2.7.13.3</ecNumber>
    </recommendedName>
</protein>
<comment type="catalytic activity">
    <reaction evidence="1">
        <text>ATP + protein L-histidine = ADP + protein N-phospho-L-histidine.</text>
        <dbReference type="EC" id="2.7.13.3"/>
    </reaction>
</comment>
<evidence type="ECO:0000259" key="14">
    <source>
        <dbReference type="PROSITE" id="PS50885"/>
    </source>
</evidence>
<dbReference type="Pfam" id="PF00672">
    <property type="entry name" value="HAMP"/>
    <property type="match status" value="1"/>
</dbReference>
<dbReference type="InterPro" id="IPR004358">
    <property type="entry name" value="Sig_transdc_His_kin-like_C"/>
</dbReference>
<dbReference type="EMBL" id="VDFR01000044">
    <property type="protein sequence ID" value="TNC47548.1"/>
    <property type="molecule type" value="Genomic_DNA"/>
</dbReference>
<evidence type="ECO:0000256" key="6">
    <source>
        <dbReference type="ARBA" id="ARBA00022679"/>
    </source>
</evidence>
<dbReference type="PANTHER" id="PTHR45436">
    <property type="entry name" value="SENSOR HISTIDINE KINASE YKOH"/>
    <property type="match status" value="1"/>
</dbReference>
<dbReference type="SMART" id="SM00387">
    <property type="entry name" value="HATPase_c"/>
    <property type="match status" value="1"/>
</dbReference>
<accession>A0A5C4MXE2</accession>
<dbReference type="EC" id="2.7.13.3" evidence="4"/>
<keyword evidence="5" id="KW-0597">Phosphoprotein</keyword>
<dbReference type="GO" id="GO:0000155">
    <property type="term" value="F:phosphorelay sensor kinase activity"/>
    <property type="evidence" value="ECO:0007669"/>
    <property type="project" value="InterPro"/>
</dbReference>
<dbReference type="Pfam" id="PF00512">
    <property type="entry name" value="HisKA"/>
    <property type="match status" value="1"/>
</dbReference>
<dbReference type="EMBL" id="VDFR01000018">
    <property type="protein sequence ID" value="TNC50278.1"/>
    <property type="molecule type" value="Genomic_DNA"/>
</dbReference>
<evidence type="ECO:0000313" key="17">
    <source>
        <dbReference type="Proteomes" id="UP000306740"/>
    </source>
</evidence>
<evidence type="ECO:0000313" key="16">
    <source>
        <dbReference type="EMBL" id="TNC50278.1"/>
    </source>
</evidence>
<gene>
    <name evidence="16" type="ORF">FHE65_04215</name>
    <name evidence="15" type="ORF">FHE65_09545</name>
</gene>
<keyword evidence="6" id="KW-0808">Transferase</keyword>
<feature type="domain" description="HAMP" evidence="14">
    <location>
        <begin position="187"/>
        <end position="241"/>
    </location>
</feature>
<dbReference type="PROSITE" id="PS50885">
    <property type="entry name" value="HAMP"/>
    <property type="match status" value="1"/>
</dbReference>
<evidence type="ECO:0000256" key="8">
    <source>
        <dbReference type="ARBA" id="ARBA00022777"/>
    </source>
</evidence>
<dbReference type="FunFam" id="3.30.565.10:FF:000006">
    <property type="entry name" value="Sensor histidine kinase WalK"/>
    <property type="match status" value="1"/>
</dbReference>
<dbReference type="SMART" id="SM00304">
    <property type="entry name" value="HAMP"/>
    <property type="match status" value="1"/>
</dbReference>
<dbReference type="InterPro" id="IPR003660">
    <property type="entry name" value="HAMP_dom"/>
</dbReference>
<dbReference type="RefSeq" id="WP_139105349.1">
    <property type="nucleotide sequence ID" value="NZ_VDFR01000018.1"/>
</dbReference>
<feature type="transmembrane region" description="Helical" evidence="12">
    <location>
        <begin position="165"/>
        <end position="187"/>
    </location>
</feature>
<dbReference type="PRINTS" id="PR00344">
    <property type="entry name" value="BCTRLSENSOR"/>
</dbReference>
<dbReference type="FunFam" id="1.10.287.130:FF:000001">
    <property type="entry name" value="Two-component sensor histidine kinase"/>
    <property type="match status" value="1"/>
</dbReference>
<dbReference type="PANTHER" id="PTHR45436:SF5">
    <property type="entry name" value="SENSOR HISTIDINE KINASE TRCS"/>
    <property type="match status" value="1"/>
</dbReference>
<comment type="cofactor">
    <cofactor evidence="2">
        <name>a divalent metal cation</name>
        <dbReference type="ChEBI" id="CHEBI:60240"/>
    </cofactor>
</comment>
<evidence type="ECO:0000256" key="3">
    <source>
        <dbReference type="ARBA" id="ARBA00004236"/>
    </source>
</evidence>
<dbReference type="InterPro" id="IPR036097">
    <property type="entry name" value="HisK_dim/P_sf"/>
</dbReference>
<evidence type="ECO:0000256" key="7">
    <source>
        <dbReference type="ARBA" id="ARBA00022692"/>
    </source>
</evidence>
<dbReference type="CDD" id="cd00075">
    <property type="entry name" value="HATPase"/>
    <property type="match status" value="1"/>
</dbReference>
<dbReference type="SMART" id="SM00388">
    <property type="entry name" value="HisKA"/>
    <property type="match status" value="1"/>
</dbReference>
<dbReference type="OrthoDB" id="9786919at2"/>
<evidence type="ECO:0000256" key="12">
    <source>
        <dbReference type="SAM" id="Phobius"/>
    </source>
</evidence>
<dbReference type="CDD" id="cd00082">
    <property type="entry name" value="HisKA"/>
    <property type="match status" value="1"/>
</dbReference>
<dbReference type="Gene3D" id="6.10.340.10">
    <property type="match status" value="1"/>
</dbReference>
<keyword evidence="10" id="KW-0902">Two-component regulatory system</keyword>
<dbReference type="SUPFAM" id="SSF158472">
    <property type="entry name" value="HAMP domain-like"/>
    <property type="match status" value="1"/>
</dbReference>
<dbReference type="Gene3D" id="1.10.287.130">
    <property type="match status" value="1"/>
</dbReference>
<dbReference type="Pfam" id="PF02518">
    <property type="entry name" value="HATPase_c"/>
    <property type="match status" value="1"/>
</dbReference>
<dbReference type="AlphaFoldDB" id="A0A5C4MXE2"/>
<comment type="subcellular location">
    <subcellularLocation>
        <location evidence="3">Cell membrane</location>
    </subcellularLocation>
</comment>
<keyword evidence="7 12" id="KW-0812">Transmembrane</keyword>
<dbReference type="SUPFAM" id="SSF55874">
    <property type="entry name" value="ATPase domain of HSP90 chaperone/DNA topoisomerase II/histidine kinase"/>
    <property type="match status" value="1"/>
</dbReference>
<keyword evidence="9 12" id="KW-1133">Transmembrane helix</keyword>
<proteinExistence type="predicted"/>
<reference evidence="16 17" key="1">
    <citation type="submission" date="2019-05" db="EMBL/GenBank/DDBJ databases">
        <title>Mumia sp. nov., isolated from the intestinal contents of plateau pika (Ochotona curzoniae) in the Qinghai-Tibet plateau of China.</title>
        <authorList>
            <person name="Tian Z."/>
        </authorList>
    </citation>
    <scope>NUCLEOTIDE SEQUENCE [LARGE SCALE GENOMIC DNA]</scope>
    <source>
        <strain evidence="17">527</strain>
        <strain evidence="16">Z527</strain>
    </source>
</reference>
<evidence type="ECO:0000259" key="13">
    <source>
        <dbReference type="PROSITE" id="PS50109"/>
    </source>
</evidence>
<evidence type="ECO:0000256" key="10">
    <source>
        <dbReference type="ARBA" id="ARBA00023012"/>
    </source>
</evidence>
<dbReference type="InterPro" id="IPR050428">
    <property type="entry name" value="TCS_sensor_his_kinase"/>
</dbReference>
<dbReference type="Proteomes" id="UP000306740">
    <property type="component" value="Unassembled WGS sequence"/>
</dbReference>
<dbReference type="GO" id="GO:0005886">
    <property type="term" value="C:plasma membrane"/>
    <property type="evidence" value="ECO:0007669"/>
    <property type="project" value="UniProtKB-SubCell"/>
</dbReference>
<sequence length="485" mass="52537">MKRPAAVRRWRAFPLRVQLAALAVAMVLLALALSAVATNVVLEHSLVDRADRELVSQGRGFTDRPPPRRAVPDREALPSRFFVQRFDADGTAVGPQVDPRLRQHDYPDLPDPSEDDVTFGEPFTVPAEDGSPSWRVVFFEGAGGDAVAVAVDLSEVTATLERLRWIELAITVAVLAAVAAVSSWLVARSLRPLRRVERTAEAIAGGDLTARVPEVADPRTEVGALASSLNAMLGHIEDAVEAREREAERAGEEARRAEESERRMRRFVADASHELRTPLTSIRGFAELYAQGAATDEATADRFMARIRQEADRMGVLVEDLLLLARLDQERPLRHDPVDLRALSRDAVDDARAVQPERTVVEPSAGPPVVVEGDEARLRQVIANLVGNALVHTPPEAELRVDVRAEGDEGVLTVSDDGPGLDEVSAAHVFERFYRADDARSRQDGGSGLGLAIVSALVTGHGGRVSLDTAPGEGATFTVRIPLAR</sequence>
<keyword evidence="11 12" id="KW-0472">Membrane</keyword>
<keyword evidence="8" id="KW-0418">Kinase</keyword>
<evidence type="ECO:0000256" key="1">
    <source>
        <dbReference type="ARBA" id="ARBA00000085"/>
    </source>
</evidence>
<evidence type="ECO:0000256" key="2">
    <source>
        <dbReference type="ARBA" id="ARBA00001968"/>
    </source>
</evidence>
<feature type="domain" description="Histidine kinase" evidence="13">
    <location>
        <begin position="270"/>
        <end position="485"/>
    </location>
</feature>
<organism evidence="16 17">
    <name type="scientific">Mumia zhuanghuii</name>
    <dbReference type="NCBI Taxonomy" id="2585211"/>
    <lineage>
        <taxon>Bacteria</taxon>
        <taxon>Bacillati</taxon>
        <taxon>Actinomycetota</taxon>
        <taxon>Actinomycetes</taxon>
        <taxon>Propionibacteriales</taxon>
        <taxon>Nocardioidaceae</taxon>
        <taxon>Mumia</taxon>
    </lineage>
</organism>
<dbReference type="Gene3D" id="3.30.565.10">
    <property type="entry name" value="Histidine kinase-like ATPase, C-terminal domain"/>
    <property type="match status" value="1"/>
</dbReference>
<name>A0A5C4MXE2_9ACTN</name>
<evidence type="ECO:0000256" key="11">
    <source>
        <dbReference type="ARBA" id="ARBA00023136"/>
    </source>
</evidence>
<evidence type="ECO:0000256" key="9">
    <source>
        <dbReference type="ARBA" id="ARBA00022989"/>
    </source>
</evidence>
<dbReference type="InterPro" id="IPR003661">
    <property type="entry name" value="HisK_dim/P_dom"/>
</dbReference>
<dbReference type="CDD" id="cd06225">
    <property type="entry name" value="HAMP"/>
    <property type="match status" value="1"/>
</dbReference>
<dbReference type="InterPro" id="IPR003594">
    <property type="entry name" value="HATPase_dom"/>
</dbReference>
<dbReference type="GO" id="GO:0005509">
    <property type="term" value="F:calcium ion binding"/>
    <property type="evidence" value="ECO:0007669"/>
    <property type="project" value="UniProtKB-ARBA"/>
</dbReference>
<evidence type="ECO:0000256" key="5">
    <source>
        <dbReference type="ARBA" id="ARBA00022553"/>
    </source>
</evidence>
<dbReference type="PROSITE" id="PS50109">
    <property type="entry name" value="HIS_KIN"/>
    <property type="match status" value="1"/>
</dbReference>
<comment type="caution">
    <text evidence="16">The sequence shown here is derived from an EMBL/GenBank/DDBJ whole genome shotgun (WGS) entry which is preliminary data.</text>
</comment>
<dbReference type="SUPFAM" id="SSF47384">
    <property type="entry name" value="Homodimeric domain of signal transducing histidine kinase"/>
    <property type="match status" value="1"/>
</dbReference>
<evidence type="ECO:0000256" key="4">
    <source>
        <dbReference type="ARBA" id="ARBA00012438"/>
    </source>
</evidence>